<comment type="caution">
    <text evidence="2">The sequence shown here is derived from an EMBL/GenBank/DDBJ whole genome shotgun (WGS) entry which is preliminary data.</text>
</comment>
<sequence>MKLPTGCCLSYCRNNHLHTRKKNQFIDSQRIPNQGNPSKNLLKKDAVPSLSFGGNEESGSEN</sequence>
<evidence type="ECO:0000313" key="2">
    <source>
        <dbReference type="EMBL" id="KAJ8975180.1"/>
    </source>
</evidence>
<organism evidence="2 3">
    <name type="scientific">Molorchus minor</name>
    <dbReference type="NCBI Taxonomy" id="1323400"/>
    <lineage>
        <taxon>Eukaryota</taxon>
        <taxon>Metazoa</taxon>
        <taxon>Ecdysozoa</taxon>
        <taxon>Arthropoda</taxon>
        <taxon>Hexapoda</taxon>
        <taxon>Insecta</taxon>
        <taxon>Pterygota</taxon>
        <taxon>Neoptera</taxon>
        <taxon>Endopterygota</taxon>
        <taxon>Coleoptera</taxon>
        <taxon>Polyphaga</taxon>
        <taxon>Cucujiformia</taxon>
        <taxon>Chrysomeloidea</taxon>
        <taxon>Cerambycidae</taxon>
        <taxon>Lamiinae</taxon>
        <taxon>Monochamini</taxon>
        <taxon>Molorchus</taxon>
    </lineage>
</organism>
<dbReference type="EMBL" id="JAPWTJ010000861">
    <property type="protein sequence ID" value="KAJ8975180.1"/>
    <property type="molecule type" value="Genomic_DNA"/>
</dbReference>
<keyword evidence="3" id="KW-1185">Reference proteome</keyword>
<gene>
    <name evidence="2" type="ORF">NQ317_001829</name>
</gene>
<proteinExistence type="predicted"/>
<evidence type="ECO:0000256" key="1">
    <source>
        <dbReference type="SAM" id="MobiDB-lite"/>
    </source>
</evidence>
<evidence type="ECO:0000313" key="3">
    <source>
        <dbReference type="Proteomes" id="UP001162164"/>
    </source>
</evidence>
<dbReference type="Proteomes" id="UP001162164">
    <property type="component" value="Unassembled WGS sequence"/>
</dbReference>
<accession>A0ABQ9JB64</accession>
<name>A0ABQ9JB64_9CUCU</name>
<reference evidence="2" key="1">
    <citation type="journal article" date="2023" name="Insect Mol. Biol.">
        <title>Genome sequencing provides insights into the evolution of gene families encoding plant cell wall-degrading enzymes in longhorned beetles.</title>
        <authorList>
            <person name="Shin N.R."/>
            <person name="Okamura Y."/>
            <person name="Kirsch R."/>
            <person name="Pauchet Y."/>
        </authorList>
    </citation>
    <scope>NUCLEOTIDE SEQUENCE</scope>
    <source>
        <strain evidence="2">MMC_N1</strain>
    </source>
</reference>
<protein>
    <submittedName>
        <fullName evidence="2">Uncharacterized protein</fullName>
    </submittedName>
</protein>
<feature type="region of interest" description="Disordered" evidence="1">
    <location>
        <begin position="23"/>
        <end position="62"/>
    </location>
</feature>
<feature type="compositionally biased region" description="Polar residues" evidence="1">
    <location>
        <begin position="25"/>
        <end position="39"/>
    </location>
</feature>